<reference evidence="9 10" key="1">
    <citation type="submission" date="2019-06" db="EMBL/GenBank/DDBJ databases">
        <title>New taxonomy in bacterial strain CC-CFT640, isolated from vineyard.</title>
        <authorList>
            <person name="Lin S.-Y."/>
            <person name="Tsai C.-F."/>
            <person name="Young C.-C."/>
        </authorList>
    </citation>
    <scope>NUCLEOTIDE SEQUENCE [LARGE SCALE GENOMIC DNA]</scope>
    <source>
        <strain evidence="9 10">CC-CFT640</strain>
    </source>
</reference>
<keyword evidence="7" id="KW-0812">Transmembrane</keyword>
<dbReference type="Proteomes" id="UP000321638">
    <property type="component" value="Unassembled WGS sequence"/>
</dbReference>
<keyword evidence="7" id="KW-0472">Membrane</keyword>
<dbReference type="InterPro" id="IPR036514">
    <property type="entry name" value="SGNH_hydro_sf"/>
</dbReference>
<dbReference type="RefSeq" id="WP_147845898.1">
    <property type="nucleotide sequence ID" value="NZ_VDUZ01000004.1"/>
</dbReference>
<keyword evidence="10" id="KW-1185">Reference proteome</keyword>
<protein>
    <recommendedName>
        <fullName evidence="8">AlgX/AlgJ SGNH hydrolase-like domain-containing protein</fullName>
    </recommendedName>
</protein>
<dbReference type="Gene3D" id="3.40.50.1110">
    <property type="entry name" value="SGNH hydrolase"/>
    <property type="match status" value="1"/>
</dbReference>
<evidence type="ECO:0000256" key="3">
    <source>
        <dbReference type="ARBA" id="ARBA00022679"/>
    </source>
</evidence>
<sequence>MSILSRVGRWAGSAAMVLVAVLVALWVAEFGLRLVLHGHLGTVTGNESEWHVPHPTRGWAHRPSTEFRMEKLAYSEVAHINSRGIRGPEFDQTPRPGVTRILIVSDSGTFGSGVADDQTVAVQLQRLLGNDKFEVINLAVAAYSTVQEYLWLIEDGLSYKPDLVLLGFAPNNDVQTNYLPLQKWFQRDAKRPYARLDANGQLVIDNDQLKEALERKRKGPSLKTRLYDLLVGDMVQKVIREASQAVTGGRKTDPNVWIGWLMMDDVAMDYARKGRTREQYEQLWREGWAVTGALIKAMRDRSQAAGARFAMWSYPAKVQVEPETLEHLQQSLPKAKLDMAKPERELKTLGQQLGIPVIELLPAMQAAQRKGGPPLYYSLGDEHMTASGHRAMAEAIAAQLTSLSLLSAAARP</sequence>
<comment type="caution">
    <text evidence="9">The sequence shown here is derived from an EMBL/GenBank/DDBJ whole genome shotgun (WGS) entry which is preliminary data.</text>
</comment>
<evidence type="ECO:0000256" key="2">
    <source>
        <dbReference type="ARBA" id="ARBA00005182"/>
    </source>
</evidence>
<evidence type="ECO:0000313" key="10">
    <source>
        <dbReference type="Proteomes" id="UP000321638"/>
    </source>
</evidence>
<evidence type="ECO:0000313" key="9">
    <source>
        <dbReference type="EMBL" id="TXL80482.1"/>
    </source>
</evidence>
<feature type="domain" description="AlgX/AlgJ SGNH hydrolase-like" evidence="8">
    <location>
        <begin position="288"/>
        <end position="403"/>
    </location>
</feature>
<keyword evidence="6" id="KW-0016">Alginate biosynthesis</keyword>
<accession>A0A5C8PTR0</accession>
<dbReference type="GO" id="GO:0016788">
    <property type="term" value="F:hydrolase activity, acting on ester bonds"/>
    <property type="evidence" value="ECO:0007669"/>
    <property type="project" value="UniProtKB-ARBA"/>
</dbReference>
<dbReference type="Pfam" id="PF16822">
    <property type="entry name" value="ALGX"/>
    <property type="match status" value="1"/>
</dbReference>
<gene>
    <name evidence="9" type="ORF">FHP25_05505</name>
</gene>
<name>A0A5C8PTR0_9HYPH</name>
<comment type="pathway">
    <text evidence="2">Glycan biosynthesis; alginate biosynthesis.</text>
</comment>
<dbReference type="InterPro" id="IPR031811">
    <property type="entry name" value="ALGX/ALGJ_SGNH-like"/>
</dbReference>
<evidence type="ECO:0000256" key="4">
    <source>
        <dbReference type="ARBA" id="ARBA00022729"/>
    </source>
</evidence>
<evidence type="ECO:0000259" key="8">
    <source>
        <dbReference type="Pfam" id="PF16822"/>
    </source>
</evidence>
<comment type="subcellular location">
    <subcellularLocation>
        <location evidence="1">Periplasm</location>
    </subcellularLocation>
</comment>
<dbReference type="GO" id="GO:0016740">
    <property type="term" value="F:transferase activity"/>
    <property type="evidence" value="ECO:0007669"/>
    <property type="project" value="UniProtKB-KW"/>
</dbReference>
<evidence type="ECO:0000256" key="5">
    <source>
        <dbReference type="ARBA" id="ARBA00022764"/>
    </source>
</evidence>
<dbReference type="CDD" id="cd00229">
    <property type="entry name" value="SGNH_hydrolase"/>
    <property type="match status" value="1"/>
</dbReference>
<organism evidence="9 10">
    <name type="scientific">Vineibacter terrae</name>
    <dbReference type="NCBI Taxonomy" id="2586908"/>
    <lineage>
        <taxon>Bacteria</taxon>
        <taxon>Pseudomonadati</taxon>
        <taxon>Pseudomonadota</taxon>
        <taxon>Alphaproteobacteria</taxon>
        <taxon>Hyphomicrobiales</taxon>
        <taxon>Vineibacter</taxon>
    </lineage>
</organism>
<proteinExistence type="predicted"/>
<keyword evidence="7" id="KW-1133">Transmembrane helix</keyword>
<keyword evidence="4" id="KW-0732">Signal</keyword>
<dbReference type="GO" id="GO:0042597">
    <property type="term" value="C:periplasmic space"/>
    <property type="evidence" value="ECO:0007669"/>
    <property type="project" value="UniProtKB-SubCell"/>
</dbReference>
<feature type="transmembrane region" description="Helical" evidence="7">
    <location>
        <begin position="7"/>
        <end position="28"/>
    </location>
</feature>
<evidence type="ECO:0000256" key="1">
    <source>
        <dbReference type="ARBA" id="ARBA00004418"/>
    </source>
</evidence>
<keyword evidence="3" id="KW-0808">Transferase</keyword>
<keyword evidence="5" id="KW-0574">Periplasm</keyword>
<dbReference type="OrthoDB" id="7374547at2"/>
<dbReference type="GO" id="GO:0042121">
    <property type="term" value="P:alginic acid biosynthetic process"/>
    <property type="evidence" value="ECO:0007669"/>
    <property type="project" value="UniProtKB-UniPathway"/>
</dbReference>
<dbReference type="AlphaFoldDB" id="A0A5C8PTR0"/>
<dbReference type="UniPathway" id="UPA00286"/>
<evidence type="ECO:0000256" key="6">
    <source>
        <dbReference type="ARBA" id="ARBA00022841"/>
    </source>
</evidence>
<dbReference type="EMBL" id="VDUZ01000004">
    <property type="protein sequence ID" value="TXL80482.1"/>
    <property type="molecule type" value="Genomic_DNA"/>
</dbReference>
<dbReference type="SUPFAM" id="SSF52266">
    <property type="entry name" value="SGNH hydrolase"/>
    <property type="match status" value="1"/>
</dbReference>
<evidence type="ECO:0000256" key="7">
    <source>
        <dbReference type="SAM" id="Phobius"/>
    </source>
</evidence>